<proteinExistence type="predicted"/>
<reference evidence="2" key="1">
    <citation type="submission" date="2023-04" db="EMBL/GenBank/DDBJ databases">
        <authorList>
            <consortium name="ELIXIR-Norway"/>
        </authorList>
    </citation>
    <scope>NUCLEOTIDE SEQUENCE [LARGE SCALE GENOMIC DNA]</scope>
</reference>
<evidence type="ECO:0000313" key="2">
    <source>
        <dbReference type="EMBL" id="CAI9169360.1"/>
    </source>
</evidence>
<feature type="region of interest" description="Disordered" evidence="1">
    <location>
        <begin position="87"/>
        <end position="109"/>
    </location>
</feature>
<evidence type="ECO:0000313" key="3">
    <source>
        <dbReference type="Proteomes" id="UP001176941"/>
    </source>
</evidence>
<sequence>MVVVAADGTSTHVLVKAQSGDRNHTGYWDKENLTQRIVSWGVNLVTRYVKSESESEVAQSSPTLCDPWTVAHQAPLSMGFSRQEYWSGLPFPSPGDLPDPGIEPGSPSS</sequence>
<accession>A0ABN8Z6B5</accession>
<dbReference type="Proteomes" id="UP001176941">
    <property type="component" value="Chromosome 29"/>
</dbReference>
<protein>
    <submittedName>
        <fullName evidence="2">Uncharacterized protein</fullName>
    </submittedName>
</protein>
<keyword evidence="3" id="KW-1185">Reference proteome</keyword>
<evidence type="ECO:0000256" key="1">
    <source>
        <dbReference type="SAM" id="MobiDB-lite"/>
    </source>
</evidence>
<organism evidence="2 3">
    <name type="scientific">Rangifer tarandus platyrhynchus</name>
    <name type="common">Svalbard reindeer</name>
    <dbReference type="NCBI Taxonomy" id="3082113"/>
    <lineage>
        <taxon>Eukaryota</taxon>
        <taxon>Metazoa</taxon>
        <taxon>Chordata</taxon>
        <taxon>Craniata</taxon>
        <taxon>Vertebrata</taxon>
        <taxon>Euteleostomi</taxon>
        <taxon>Mammalia</taxon>
        <taxon>Eutheria</taxon>
        <taxon>Laurasiatheria</taxon>
        <taxon>Artiodactyla</taxon>
        <taxon>Ruminantia</taxon>
        <taxon>Pecora</taxon>
        <taxon>Cervidae</taxon>
        <taxon>Odocoileinae</taxon>
        <taxon>Rangifer</taxon>
    </lineage>
</organism>
<gene>
    <name evidence="2" type="ORF">MRATA1EN1_LOCUS18322</name>
</gene>
<name>A0ABN8Z6B5_RANTA</name>
<dbReference type="EMBL" id="OX459965">
    <property type="protein sequence ID" value="CAI9169360.1"/>
    <property type="molecule type" value="Genomic_DNA"/>
</dbReference>